<dbReference type="Proteomes" id="UP000821845">
    <property type="component" value="Chromosome 2"/>
</dbReference>
<name>A0ACB7SW30_HYAAI</name>
<evidence type="ECO:0000313" key="1">
    <source>
        <dbReference type="EMBL" id="KAH6938825.1"/>
    </source>
</evidence>
<accession>A0ACB7SW30</accession>
<evidence type="ECO:0000313" key="2">
    <source>
        <dbReference type="Proteomes" id="UP000821845"/>
    </source>
</evidence>
<dbReference type="EMBL" id="CM023482">
    <property type="protein sequence ID" value="KAH6938825.1"/>
    <property type="molecule type" value="Genomic_DNA"/>
</dbReference>
<proteinExistence type="predicted"/>
<protein>
    <submittedName>
        <fullName evidence="1">Uncharacterized protein</fullName>
    </submittedName>
</protein>
<reference evidence="1" key="1">
    <citation type="submission" date="2020-05" db="EMBL/GenBank/DDBJ databases">
        <title>Large-scale comparative analyses of tick genomes elucidate their genetic diversity and vector capacities.</title>
        <authorList>
            <person name="Jia N."/>
            <person name="Wang J."/>
            <person name="Shi W."/>
            <person name="Du L."/>
            <person name="Sun Y."/>
            <person name="Zhan W."/>
            <person name="Jiang J."/>
            <person name="Wang Q."/>
            <person name="Zhang B."/>
            <person name="Ji P."/>
            <person name="Sakyi L.B."/>
            <person name="Cui X."/>
            <person name="Yuan T."/>
            <person name="Jiang B."/>
            <person name="Yang W."/>
            <person name="Lam T.T.-Y."/>
            <person name="Chang Q."/>
            <person name="Ding S."/>
            <person name="Wang X."/>
            <person name="Zhu J."/>
            <person name="Ruan X."/>
            <person name="Zhao L."/>
            <person name="Wei J."/>
            <person name="Que T."/>
            <person name="Du C."/>
            <person name="Cheng J."/>
            <person name="Dai P."/>
            <person name="Han X."/>
            <person name="Huang E."/>
            <person name="Gao Y."/>
            <person name="Liu J."/>
            <person name="Shao H."/>
            <person name="Ye R."/>
            <person name="Li L."/>
            <person name="Wei W."/>
            <person name="Wang X."/>
            <person name="Wang C."/>
            <person name="Yang T."/>
            <person name="Huo Q."/>
            <person name="Li W."/>
            <person name="Guo W."/>
            <person name="Chen H."/>
            <person name="Zhou L."/>
            <person name="Ni X."/>
            <person name="Tian J."/>
            <person name="Zhou Y."/>
            <person name="Sheng Y."/>
            <person name="Liu T."/>
            <person name="Pan Y."/>
            <person name="Xia L."/>
            <person name="Li J."/>
            <person name="Zhao F."/>
            <person name="Cao W."/>
        </authorList>
    </citation>
    <scope>NUCLEOTIDE SEQUENCE</scope>
    <source>
        <strain evidence="1">Hyas-2018</strain>
    </source>
</reference>
<keyword evidence="2" id="KW-1185">Reference proteome</keyword>
<gene>
    <name evidence="1" type="ORF">HPB50_013163</name>
</gene>
<organism evidence="1 2">
    <name type="scientific">Hyalomma asiaticum</name>
    <name type="common">Tick</name>
    <dbReference type="NCBI Taxonomy" id="266040"/>
    <lineage>
        <taxon>Eukaryota</taxon>
        <taxon>Metazoa</taxon>
        <taxon>Ecdysozoa</taxon>
        <taxon>Arthropoda</taxon>
        <taxon>Chelicerata</taxon>
        <taxon>Arachnida</taxon>
        <taxon>Acari</taxon>
        <taxon>Parasitiformes</taxon>
        <taxon>Ixodida</taxon>
        <taxon>Ixodoidea</taxon>
        <taxon>Ixodidae</taxon>
        <taxon>Hyalomminae</taxon>
        <taxon>Hyalomma</taxon>
    </lineage>
</organism>
<sequence length="88" mass="10096">MVVLDSGMLEVVALDAAYDSVMSSQGRSIYTCKLCNKAFQNYSNLKRHVKLHDPVQEYFPCTLCQRKYGRKDTLKGHMKQAHGVLSRW</sequence>
<comment type="caution">
    <text evidence="1">The sequence shown here is derived from an EMBL/GenBank/DDBJ whole genome shotgun (WGS) entry which is preliminary data.</text>
</comment>